<dbReference type="AlphaFoldDB" id="A0A0F9GF06"/>
<accession>A0A0F9GF06</accession>
<gene>
    <name evidence="1" type="ORF">LCGC14_1834740</name>
</gene>
<name>A0A0F9GF06_9ZZZZ</name>
<sequence length="164" mass="18785">MLGPSAKVCINCFDEKELYSFPQDRRFPGRYHDTCRKCLKEQQTQKETKVENTPKDGKTCPDCGTYKVIHLFDEAVGPVDSRTSICSLCLEKRKTESILGTDSKVEKTKKLSEDEKQLLDWKIKDDAEALTDAAAIKADPVRKKKAIKFLLKQHQNIERVIHEL</sequence>
<reference evidence="1" key="1">
    <citation type="journal article" date="2015" name="Nature">
        <title>Complex archaea that bridge the gap between prokaryotes and eukaryotes.</title>
        <authorList>
            <person name="Spang A."/>
            <person name="Saw J.H."/>
            <person name="Jorgensen S.L."/>
            <person name="Zaremba-Niedzwiedzka K."/>
            <person name="Martijn J."/>
            <person name="Lind A.E."/>
            <person name="van Eijk R."/>
            <person name="Schleper C."/>
            <person name="Guy L."/>
            <person name="Ettema T.J."/>
        </authorList>
    </citation>
    <scope>NUCLEOTIDE SEQUENCE</scope>
</reference>
<protein>
    <submittedName>
        <fullName evidence="1">Uncharacterized protein</fullName>
    </submittedName>
</protein>
<proteinExistence type="predicted"/>
<dbReference type="EMBL" id="LAZR01018173">
    <property type="protein sequence ID" value="KKL97414.1"/>
    <property type="molecule type" value="Genomic_DNA"/>
</dbReference>
<organism evidence="1">
    <name type="scientific">marine sediment metagenome</name>
    <dbReference type="NCBI Taxonomy" id="412755"/>
    <lineage>
        <taxon>unclassified sequences</taxon>
        <taxon>metagenomes</taxon>
        <taxon>ecological metagenomes</taxon>
    </lineage>
</organism>
<evidence type="ECO:0000313" key="1">
    <source>
        <dbReference type="EMBL" id="KKL97414.1"/>
    </source>
</evidence>
<comment type="caution">
    <text evidence="1">The sequence shown here is derived from an EMBL/GenBank/DDBJ whole genome shotgun (WGS) entry which is preliminary data.</text>
</comment>